<organism evidence="1 2">
    <name type="scientific">Paenibacillus glycanilyticus</name>
    <dbReference type="NCBI Taxonomy" id="126569"/>
    <lineage>
        <taxon>Bacteria</taxon>
        <taxon>Bacillati</taxon>
        <taxon>Bacillota</taxon>
        <taxon>Bacilli</taxon>
        <taxon>Bacillales</taxon>
        <taxon>Paenibacillaceae</taxon>
        <taxon>Paenibacillus</taxon>
    </lineage>
</organism>
<evidence type="ECO:0008006" key="3">
    <source>
        <dbReference type="Google" id="ProtNLM"/>
    </source>
</evidence>
<protein>
    <recommendedName>
        <fullName evidence="3">Glycosyl hydrolase family 98 putative carbohydrate-binding module domain-containing protein</fullName>
    </recommendedName>
</protein>
<reference evidence="1 2" key="1">
    <citation type="submission" date="2023-05" db="EMBL/GenBank/DDBJ databases">
        <title>Draft genome of Paenibacillus sp. CCS26.</title>
        <authorList>
            <person name="Akita H."/>
            <person name="Shinto Y."/>
            <person name="Kimura Z."/>
        </authorList>
    </citation>
    <scope>NUCLEOTIDE SEQUENCE [LARGE SCALE GENOMIC DNA]</scope>
    <source>
        <strain evidence="1 2">CCS26</strain>
    </source>
</reference>
<sequence length="149" mass="16773">MFGIVDKAFTKEEGPFVAINELKDSSGNSSTGEKTNSFIISGQNVKPRYNMYDVQGENLETFTYTFKEKSIFSLYYGIPDQADDSGSIRVSVNGSEVMTGSGEDQRHYPELFPATCEIPIEAGSELTITIEGNEKIWDVGYRKMQYFWN</sequence>
<name>A0ABQ6NHJ5_9BACL</name>
<gene>
    <name evidence="1" type="ORF">PghCCS26_13560</name>
</gene>
<dbReference type="EMBL" id="BTCL01000003">
    <property type="protein sequence ID" value="GMK44229.1"/>
    <property type="molecule type" value="Genomic_DNA"/>
</dbReference>
<evidence type="ECO:0000313" key="1">
    <source>
        <dbReference type="EMBL" id="GMK44229.1"/>
    </source>
</evidence>
<proteinExistence type="predicted"/>
<comment type="caution">
    <text evidence="1">The sequence shown here is derived from an EMBL/GenBank/DDBJ whole genome shotgun (WGS) entry which is preliminary data.</text>
</comment>
<keyword evidence="2" id="KW-1185">Reference proteome</keyword>
<dbReference type="Proteomes" id="UP001285921">
    <property type="component" value="Unassembled WGS sequence"/>
</dbReference>
<accession>A0ABQ6NHJ5</accession>
<evidence type="ECO:0000313" key="2">
    <source>
        <dbReference type="Proteomes" id="UP001285921"/>
    </source>
</evidence>